<keyword evidence="4 5" id="KW-0472">Membrane</keyword>
<dbReference type="PANTHER" id="PTHR43701:SF2">
    <property type="entry name" value="MEMBRANE TRANSPORTER PROTEIN YJNA-RELATED"/>
    <property type="match status" value="1"/>
</dbReference>
<dbReference type="InterPro" id="IPR051598">
    <property type="entry name" value="TSUP/Inactive_protease-like"/>
</dbReference>
<dbReference type="InterPro" id="IPR002781">
    <property type="entry name" value="TM_pro_TauE-like"/>
</dbReference>
<dbReference type="Pfam" id="PF01925">
    <property type="entry name" value="TauE"/>
    <property type="match status" value="1"/>
</dbReference>
<proteinExistence type="inferred from homology"/>
<dbReference type="EMBL" id="FR695866">
    <property type="protein sequence ID" value="CBX27590.1"/>
    <property type="molecule type" value="Genomic_DNA"/>
</dbReference>
<keyword evidence="2 5" id="KW-0812">Transmembrane</keyword>
<dbReference type="PANTHER" id="PTHR43701">
    <property type="entry name" value="MEMBRANE TRANSPORTER PROTEIN MJ0441-RELATED"/>
    <property type="match status" value="1"/>
</dbReference>
<evidence type="ECO:0000256" key="2">
    <source>
        <dbReference type="ARBA" id="ARBA00022692"/>
    </source>
</evidence>
<feature type="transmembrane region" description="Helical" evidence="5">
    <location>
        <begin position="229"/>
        <end position="246"/>
    </location>
</feature>
<name>E1YAJ6_9BACT</name>
<protein>
    <recommendedName>
        <fullName evidence="5">Probable membrane transporter protein</fullName>
    </recommendedName>
</protein>
<evidence type="ECO:0000256" key="1">
    <source>
        <dbReference type="ARBA" id="ARBA00004141"/>
    </source>
</evidence>
<gene>
    <name evidence="6" type="ORF">N47_H24120</name>
</gene>
<reference evidence="6" key="1">
    <citation type="journal article" date="2011" name="Environ. Microbiol.">
        <title>Genomic insights into the metabolic potential of the polycyclic aromatic hydrocarbon degrading sulfate-reducing Deltaproteobacterium N47.</title>
        <authorList>
            <person name="Bergmann F."/>
            <person name="Selesi D."/>
            <person name="Weinmaier T."/>
            <person name="Tischler P."/>
            <person name="Rattei T."/>
            <person name="Meckenstock R.U."/>
        </authorList>
    </citation>
    <scope>NUCLEOTIDE SEQUENCE</scope>
</reference>
<organism evidence="6">
    <name type="scientific">uncultured Desulfobacterium sp</name>
    <dbReference type="NCBI Taxonomy" id="201089"/>
    <lineage>
        <taxon>Bacteria</taxon>
        <taxon>Pseudomonadati</taxon>
        <taxon>Thermodesulfobacteriota</taxon>
        <taxon>Desulfobacteria</taxon>
        <taxon>Desulfobacterales</taxon>
        <taxon>Desulfobacteriaceae</taxon>
        <taxon>Desulfobacterium</taxon>
        <taxon>environmental samples</taxon>
    </lineage>
</organism>
<comment type="subcellular location">
    <subcellularLocation>
        <location evidence="5">Cell membrane</location>
        <topology evidence="5">Multi-pass membrane protein</topology>
    </subcellularLocation>
    <subcellularLocation>
        <location evidence="1">Membrane</location>
        <topology evidence="1">Multi-pass membrane protein</topology>
    </subcellularLocation>
</comment>
<feature type="transmembrane region" description="Helical" evidence="5">
    <location>
        <begin position="78"/>
        <end position="96"/>
    </location>
</feature>
<evidence type="ECO:0000256" key="5">
    <source>
        <dbReference type="RuleBase" id="RU363041"/>
    </source>
</evidence>
<feature type="transmembrane region" description="Helical" evidence="5">
    <location>
        <begin position="159"/>
        <end position="183"/>
    </location>
</feature>
<evidence type="ECO:0000313" key="6">
    <source>
        <dbReference type="EMBL" id="CBX27590.1"/>
    </source>
</evidence>
<dbReference type="AlphaFoldDB" id="E1YAJ6"/>
<evidence type="ECO:0000256" key="4">
    <source>
        <dbReference type="ARBA" id="ARBA00023136"/>
    </source>
</evidence>
<keyword evidence="3 5" id="KW-1133">Transmembrane helix</keyword>
<comment type="similarity">
    <text evidence="5">Belongs to the 4-toluene sulfonate uptake permease (TSUP) (TC 2.A.102) family.</text>
</comment>
<feature type="transmembrane region" description="Helical" evidence="5">
    <location>
        <begin position="203"/>
        <end position="222"/>
    </location>
</feature>
<sequence>MTALNYLEFICLGVAVGCYGTLIGAGGGFVLMPVLLLLYPNQNANLLTSISLAIVFFNALSGTEAYSLMKRIDYRSGLMFSLATIPGAVLGALNTAYVPRRLFDFIFAILLLVGAVFLALRPREVENNRISISKGRNRSMRILVDSHGKKYEYNFNWPLGMMISVIVGYVSSFLGIGGGIIHVPALCYLLNFPIHIATATSHFVLAIMALTGTIVHIITGAFTQGVHQIIALAIGVVIGAQIGARLSEKVQGSWIIRSLAMALGVVGLRILFVAW</sequence>
<feature type="transmembrane region" description="Helical" evidence="5">
    <location>
        <begin position="252"/>
        <end position="272"/>
    </location>
</feature>
<accession>E1YAJ6</accession>
<feature type="transmembrane region" description="Helical" evidence="5">
    <location>
        <begin position="102"/>
        <end position="120"/>
    </location>
</feature>
<feature type="transmembrane region" description="Helical" evidence="5">
    <location>
        <begin position="45"/>
        <end position="66"/>
    </location>
</feature>
<keyword evidence="5" id="KW-1003">Cell membrane</keyword>
<feature type="transmembrane region" description="Helical" evidence="5">
    <location>
        <begin position="12"/>
        <end position="39"/>
    </location>
</feature>
<dbReference type="GO" id="GO:0005886">
    <property type="term" value="C:plasma membrane"/>
    <property type="evidence" value="ECO:0007669"/>
    <property type="project" value="UniProtKB-SubCell"/>
</dbReference>
<evidence type="ECO:0000256" key="3">
    <source>
        <dbReference type="ARBA" id="ARBA00022989"/>
    </source>
</evidence>